<reference evidence="1" key="1">
    <citation type="submission" date="2022-06" db="EMBL/GenBank/DDBJ databases">
        <title>Lactococcus from bovine mastitis in China.</title>
        <authorList>
            <person name="Lin Y."/>
            <person name="Han B."/>
        </authorList>
    </citation>
    <scope>NUCLEOTIDE SEQUENCE</scope>
    <source>
        <strain evidence="1">Ningxia-I-26</strain>
    </source>
</reference>
<protein>
    <submittedName>
        <fullName evidence="1">Uncharacterized protein</fullName>
    </submittedName>
</protein>
<dbReference type="Proteomes" id="UP001153199">
    <property type="component" value="Unassembled WGS sequence"/>
</dbReference>
<dbReference type="RefSeq" id="WP_240246990.1">
    <property type="nucleotide sequence ID" value="NZ_JAKTAW010000005.1"/>
</dbReference>
<evidence type="ECO:0000313" key="1">
    <source>
        <dbReference type="EMBL" id="MDG6145044.1"/>
    </source>
</evidence>
<proteinExistence type="predicted"/>
<accession>A0A9X4P4D1</accession>
<comment type="caution">
    <text evidence="1">The sequence shown here is derived from an EMBL/GenBank/DDBJ whole genome shotgun (WGS) entry which is preliminary data.</text>
</comment>
<sequence length="114" mass="13127">MKSKAQPDIFACTHGTQDIETDDWRIVRSVLRTMLRQSKNARTSKEVLHSLDQITNPDHRRIFKKYFMNGQGIVKISIDEHYDESVVRSYISSATKEFAAVYCNGALTKAFIKE</sequence>
<name>A0A9X4P4D1_9LACT</name>
<dbReference type="AlphaFoldDB" id="A0A9X4P4D1"/>
<evidence type="ECO:0000313" key="2">
    <source>
        <dbReference type="Proteomes" id="UP001153199"/>
    </source>
</evidence>
<dbReference type="EMBL" id="JAMWFV010000004">
    <property type="protein sequence ID" value="MDG6145044.1"/>
    <property type="molecule type" value="Genomic_DNA"/>
</dbReference>
<organism evidence="1 2">
    <name type="scientific">Lactococcus formosensis</name>
    <dbReference type="NCBI Taxonomy" id="1281486"/>
    <lineage>
        <taxon>Bacteria</taxon>
        <taxon>Bacillati</taxon>
        <taxon>Bacillota</taxon>
        <taxon>Bacilli</taxon>
        <taxon>Lactobacillales</taxon>
        <taxon>Streptococcaceae</taxon>
        <taxon>Lactococcus</taxon>
    </lineage>
</organism>
<gene>
    <name evidence="1" type="ORF">NF717_05155</name>
</gene>
<keyword evidence="2" id="KW-1185">Reference proteome</keyword>